<sequence length="253" mass="28997">MEDPKSTNIDRRTCKRVVPMRVICAGLPRSGTASLREALTRLGFDHTYHMISVLFENPPDAHMWIDAIRAKFDGVGTFEKEQWDQLLGHCQAVCDVPPALFIPELVKAYPEAKVIVNIRDFEGWYRSMNATVAPVTARAVLKDPSSFKDPRQHTCFEMSGLIWKNMFGDKFYEAGEELHREHYAMVRSLVPEENRLEYNIKEGWGPLCEFLGVPVPDEPFPHLNDSKTFIERSLRAFDIDLNDENPVEQNKTA</sequence>
<dbReference type="EMBL" id="JALBCA010000109">
    <property type="protein sequence ID" value="KAI2382781.1"/>
    <property type="molecule type" value="Genomic_DNA"/>
</dbReference>
<gene>
    <name evidence="1" type="ORF">LOY88_005725</name>
</gene>
<evidence type="ECO:0000313" key="1">
    <source>
        <dbReference type="EMBL" id="KAI2382781.1"/>
    </source>
</evidence>
<organism evidence="1">
    <name type="scientific">Ophidiomyces ophidiicola</name>
    <dbReference type="NCBI Taxonomy" id="1387563"/>
    <lineage>
        <taxon>Eukaryota</taxon>
        <taxon>Fungi</taxon>
        <taxon>Dikarya</taxon>
        <taxon>Ascomycota</taxon>
        <taxon>Pezizomycotina</taxon>
        <taxon>Eurotiomycetes</taxon>
        <taxon>Eurotiomycetidae</taxon>
        <taxon>Onygenales</taxon>
        <taxon>Onygenaceae</taxon>
        <taxon>Ophidiomyces</taxon>
    </lineage>
</organism>
<comment type="caution">
    <text evidence="1">The sequence shown here is derived from an EMBL/GenBank/DDBJ whole genome shotgun (WGS) entry which is preliminary data.</text>
</comment>
<protein>
    <submittedName>
        <fullName evidence="1">Uncharacterized protein</fullName>
    </submittedName>
</protein>
<reference evidence="1" key="1">
    <citation type="journal article" date="2022" name="bioRxiv">
        <title>Population genetic analysis of Ophidiomyces ophidiicola, the causative agent of snake fungal disease, indicates recent introductions to the USA.</title>
        <authorList>
            <person name="Ladner J.T."/>
            <person name="Palmer J.M."/>
            <person name="Ettinger C.L."/>
            <person name="Stajich J.E."/>
            <person name="Farrell T.M."/>
            <person name="Glorioso B.M."/>
            <person name="Lawson B."/>
            <person name="Price S.J."/>
            <person name="Stengle A.G."/>
            <person name="Grear D.A."/>
            <person name="Lorch J.M."/>
        </authorList>
    </citation>
    <scope>NUCLEOTIDE SEQUENCE</scope>
    <source>
        <strain evidence="1">NWHC 24266-5</strain>
    </source>
</reference>
<accession>A0ACB8UQI1</accession>
<proteinExistence type="predicted"/>
<name>A0ACB8UQI1_9EURO</name>